<dbReference type="CDD" id="cd17783">
    <property type="entry name" value="CBS_pair_bac"/>
    <property type="match status" value="1"/>
</dbReference>
<evidence type="ECO:0000313" key="2">
    <source>
        <dbReference type="Proteomes" id="UP001168552"/>
    </source>
</evidence>
<gene>
    <name evidence="1" type="ORF">QWY31_03685</name>
</gene>
<sequence>MVTQELINQMIPPLKPSDKAKKALSWMEELRVSQLPVVFQERFLGFISEEAILEQNNPDQLIESFELEDITCTVQGHQHFFDAMKIASDYDSELVTVLDPANNYLGVITIVDTISAVAQTAAVQSPGGILVLSMQQIDYSLAEIARLVESDNAKIIGSSILNDPSDPSKIKLTLKINKVDLTRVIATLERFGYVVVAKFQEEVMISNEKERLDILLKFLDI</sequence>
<dbReference type="Gene3D" id="3.10.580.10">
    <property type="entry name" value="CBS-domain"/>
    <property type="match status" value="1"/>
</dbReference>
<protein>
    <submittedName>
        <fullName evidence="1">CBS domain-containing protein</fullName>
    </submittedName>
</protein>
<dbReference type="InterPro" id="IPR046342">
    <property type="entry name" value="CBS_dom_sf"/>
</dbReference>
<evidence type="ECO:0000313" key="1">
    <source>
        <dbReference type="EMBL" id="MDN4164587.1"/>
    </source>
</evidence>
<dbReference type="EMBL" id="JAUHJS010000002">
    <property type="protein sequence ID" value="MDN4164587.1"/>
    <property type="molecule type" value="Genomic_DNA"/>
</dbReference>
<name>A0ABT8F2A4_9BACT</name>
<dbReference type="RefSeq" id="WP_320003115.1">
    <property type="nucleotide sequence ID" value="NZ_JAUHJS010000002.1"/>
</dbReference>
<dbReference type="SUPFAM" id="SSF54631">
    <property type="entry name" value="CBS-domain pair"/>
    <property type="match status" value="1"/>
</dbReference>
<dbReference type="Proteomes" id="UP001168552">
    <property type="component" value="Unassembled WGS sequence"/>
</dbReference>
<keyword evidence="2" id="KW-1185">Reference proteome</keyword>
<proteinExistence type="predicted"/>
<reference evidence="1" key="1">
    <citation type="submission" date="2023-06" db="EMBL/GenBank/DDBJ databases">
        <title>Cytophagales bacterium Strain LB-30, isolated from soil.</title>
        <authorList>
            <person name="Liu B."/>
        </authorList>
    </citation>
    <scope>NUCLEOTIDE SEQUENCE</scope>
    <source>
        <strain evidence="1">LB-30</strain>
    </source>
</reference>
<accession>A0ABT8F2A4</accession>
<organism evidence="1 2">
    <name type="scientific">Shiella aurantiaca</name>
    <dbReference type="NCBI Taxonomy" id="3058365"/>
    <lineage>
        <taxon>Bacteria</taxon>
        <taxon>Pseudomonadati</taxon>
        <taxon>Bacteroidota</taxon>
        <taxon>Cytophagia</taxon>
        <taxon>Cytophagales</taxon>
        <taxon>Shiellaceae</taxon>
        <taxon>Shiella</taxon>
    </lineage>
</organism>
<comment type="caution">
    <text evidence="1">The sequence shown here is derived from an EMBL/GenBank/DDBJ whole genome shotgun (WGS) entry which is preliminary data.</text>
</comment>